<proteinExistence type="predicted"/>
<reference evidence="1 2" key="1">
    <citation type="journal article" date="2008" name="Int. J. Syst. Evol. Microbiol.">
        <title>Tessaracoccus flavescens sp. nov., isolated from marine sediment.</title>
        <authorList>
            <person name="Lee D.W."/>
            <person name="Lee S.D."/>
        </authorList>
    </citation>
    <scope>NUCLEOTIDE SEQUENCE [LARGE SCALE GENOMIC DNA]</scope>
    <source>
        <strain evidence="1 2">SST-39T</strain>
    </source>
</reference>
<protein>
    <recommendedName>
        <fullName evidence="3">MORN repeat variant</fullName>
    </recommendedName>
</protein>
<sequence>MPPALAATVGGLSLAALLVGAIQIARPESGHVSDACSIELHARETCAAAPPESQQVTTDEGVVEYRRGTMLHRIDGPARTWPNGRQEWHQNGRLHRLDGPAMVLPNGMQRWYVDGRLHRTDGPAVEMKSGRSWYYLNGRMVSESVLGL</sequence>
<dbReference type="Proteomes" id="UP000188235">
    <property type="component" value="Chromosome"/>
</dbReference>
<evidence type="ECO:0000313" key="1">
    <source>
        <dbReference type="EMBL" id="AQP52310.1"/>
    </source>
</evidence>
<evidence type="ECO:0008006" key="3">
    <source>
        <dbReference type="Google" id="ProtNLM"/>
    </source>
</evidence>
<keyword evidence="2" id="KW-1185">Reference proteome</keyword>
<dbReference type="EMBL" id="CP019607">
    <property type="protein sequence ID" value="AQP52310.1"/>
    <property type="molecule type" value="Genomic_DNA"/>
</dbReference>
<dbReference type="AlphaFoldDB" id="A0A1Q2D1G1"/>
<evidence type="ECO:0000313" key="2">
    <source>
        <dbReference type="Proteomes" id="UP000188235"/>
    </source>
</evidence>
<dbReference type="KEGG" id="tfa:BW733_17250"/>
<name>A0A1Q2D1G1_9ACTN</name>
<organism evidence="1 2">
    <name type="scientific">Tessaracoccus flavescens</name>
    <dbReference type="NCBI Taxonomy" id="399497"/>
    <lineage>
        <taxon>Bacteria</taxon>
        <taxon>Bacillati</taxon>
        <taxon>Actinomycetota</taxon>
        <taxon>Actinomycetes</taxon>
        <taxon>Propionibacteriales</taxon>
        <taxon>Propionibacteriaceae</taxon>
        <taxon>Tessaracoccus</taxon>
    </lineage>
</organism>
<gene>
    <name evidence="1" type="ORF">BW733_17250</name>
</gene>
<accession>A0A1Q2D1G1</accession>